<name>A0A1G9R1H1_9FIRM</name>
<dbReference type="AlphaFoldDB" id="A0A1G9R1H1"/>
<feature type="domain" description="Glutamine amidotransferase type-2" evidence="2">
    <location>
        <begin position="12"/>
        <end position="363"/>
    </location>
</feature>
<dbReference type="InterPro" id="IPR017932">
    <property type="entry name" value="GATase_2_dom"/>
</dbReference>
<dbReference type="PIRSF" id="PIRSF018774">
    <property type="entry name" value="GOGAT_lg_dom1"/>
    <property type="match status" value="1"/>
</dbReference>
<feature type="active site" description="For GATase activity" evidence="1">
    <location>
        <position position="12"/>
    </location>
</feature>
<evidence type="ECO:0000313" key="3">
    <source>
        <dbReference type="EMBL" id="SDM16707.1"/>
    </source>
</evidence>
<protein>
    <submittedName>
        <fullName evidence="3">Glutamate synthase domain-containing protein 1</fullName>
    </submittedName>
</protein>
<dbReference type="PROSITE" id="PS51278">
    <property type="entry name" value="GATASE_TYPE_2"/>
    <property type="match status" value="1"/>
</dbReference>
<organism evidence="3 4">
    <name type="scientific">Halarsenatibacter silvermanii</name>
    <dbReference type="NCBI Taxonomy" id="321763"/>
    <lineage>
        <taxon>Bacteria</taxon>
        <taxon>Bacillati</taxon>
        <taxon>Bacillota</taxon>
        <taxon>Clostridia</taxon>
        <taxon>Halanaerobiales</taxon>
        <taxon>Halarsenatibacteraceae</taxon>
        <taxon>Halarsenatibacter</taxon>
    </lineage>
</organism>
<dbReference type="RefSeq" id="WP_089761180.1">
    <property type="nucleotide sequence ID" value="NZ_FNGO01000019.1"/>
</dbReference>
<gene>
    <name evidence="3" type="ORF">SAMN04488692_11932</name>
</gene>
<dbReference type="Gene3D" id="3.60.20.10">
    <property type="entry name" value="Glutamine Phosphoribosylpyrophosphate, subunit 1, domain 1"/>
    <property type="match status" value="1"/>
</dbReference>
<evidence type="ECO:0000259" key="2">
    <source>
        <dbReference type="PROSITE" id="PS51278"/>
    </source>
</evidence>
<dbReference type="SUPFAM" id="SSF56235">
    <property type="entry name" value="N-terminal nucleophile aminohydrolases (Ntn hydrolases)"/>
    <property type="match status" value="1"/>
</dbReference>
<evidence type="ECO:0000313" key="4">
    <source>
        <dbReference type="Proteomes" id="UP000199476"/>
    </source>
</evidence>
<accession>A0A1G9R1H1</accession>
<dbReference type="CDD" id="cd01907">
    <property type="entry name" value="GlxB"/>
    <property type="match status" value="1"/>
</dbReference>
<dbReference type="STRING" id="321763.SAMN04488692_11932"/>
<proteinExistence type="predicted"/>
<sequence length="363" mass="40778">MNSTATRRSDGCAISGVLDQKKNRFSASTIVNSIASLRERSNGLGGGFAAYGIYPQHANEFALHIFYEDRKSRKSTEELLESSFIISSREEIPTRPPKNLSKPPLIWRYFVEPPTEGLRDLKISGKEYVARQVMEVNSSIEGAYIVSSGKNMGVFKGVGFPEDIAEFYRLDDYEGYLWTAHGRFPTNTPGWWVGAHPFSLLDWSIVHNGEVSSYDANRRYINTFGYKCTMKTDTEVITYLCDLLLRRHDMDPEGAAAVFSAPLWEKIARMDEENREYYKKLRTVYGSGLLNGPFSIILGSQNGFMILNDRIKLRPMVVAEKGDKIFASSEESGIREVCPDPDELYFPAGGEPVVGLVEGADRL</sequence>
<dbReference type="InterPro" id="IPR012375">
    <property type="entry name" value="Glu_synth_lsu_1"/>
</dbReference>
<keyword evidence="4" id="KW-1185">Reference proteome</keyword>
<dbReference type="Proteomes" id="UP000199476">
    <property type="component" value="Unassembled WGS sequence"/>
</dbReference>
<dbReference type="OrthoDB" id="9770094at2"/>
<dbReference type="InterPro" id="IPR029055">
    <property type="entry name" value="Ntn_hydrolases_N"/>
</dbReference>
<evidence type="ECO:0000256" key="1">
    <source>
        <dbReference type="PIRSR" id="PIRSR018774-1"/>
    </source>
</evidence>
<dbReference type="Pfam" id="PF00310">
    <property type="entry name" value="GATase_2"/>
    <property type="match status" value="1"/>
</dbReference>
<reference evidence="3 4" key="1">
    <citation type="submission" date="2016-10" db="EMBL/GenBank/DDBJ databases">
        <authorList>
            <person name="de Groot N.N."/>
        </authorList>
    </citation>
    <scope>NUCLEOTIDE SEQUENCE [LARGE SCALE GENOMIC DNA]</scope>
    <source>
        <strain evidence="3 4">SLAS-1</strain>
    </source>
</reference>
<dbReference type="EMBL" id="FNGO01000019">
    <property type="protein sequence ID" value="SDM16707.1"/>
    <property type="molecule type" value="Genomic_DNA"/>
</dbReference>